<feature type="transmembrane region" description="Helical" evidence="1">
    <location>
        <begin position="7"/>
        <end position="24"/>
    </location>
</feature>
<keyword evidence="1" id="KW-1133">Transmembrane helix</keyword>
<evidence type="ECO:0000313" key="2">
    <source>
        <dbReference type="EMBL" id="QHT36542.1"/>
    </source>
</evidence>
<evidence type="ECO:0000256" key="1">
    <source>
        <dbReference type="SAM" id="Phobius"/>
    </source>
</evidence>
<proteinExistence type="predicted"/>
<dbReference type="AlphaFoldDB" id="A0A6C0F5T7"/>
<protein>
    <submittedName>
        <fullName evidence="2">Uncharacterized protein</fullName>
    </submittedName>
</protein>
<keyword evidence="1" id="KW-0812">Transmembrane</keyword>
<dbReference type="EMBL" id="MN738745">
    <property type="protein sequence ID" value="QHT36542.1"/>
    <property type="molecule type" value="Genomic_DNA"/>
</dbReference>
<organism evidence="2">
    <name type="scientific">viral metagenome</name>
    <dbReference type="NCBI Taxonomy" id="1070528"/>
    <lineage>
        <taxon>unclassified sequences</taxon>
        <taxon>metagenomes</taxon>
        <taxon>organismal metagenomes</taxon>
    </lineage>
</organism>
<name>A0A6C0F5T7_9ZZZZ</name>
<keyword evidence="1" id="KW-0472">Membrane</keyword>
<sequence length="259" mass="30856">MKIKIKLIIFMILFIILCNIYLFTPQLLSDIIYGMNFGVMKFIYMDGDKNKISYTFNHRNYDGQLMAYTIQQELVKYNIEEDLKTYKFKPYQYLNSDRILQFSRFTSSVSYLLNEMITHQKRNIKVCIITSIRNKIKDTMSKGNFIKLAYFTIIPSDNIFDICSKLQTSVKNAQSKNYFKENTTLHEFFSAFYNVNYVFDSWRDLSSIYTKSNRLLIRQSTNKISEKDILKLKHRNDKKSFITLDFLEDKYIISGITNF</sequence>
<reference evidence="2" key="1">
    <citation type="journal article" date="2020" name="Nature">
        <title>Giant virus diversity and host interactions through global metagenomics.</title>
        <authorList>
            <person name="Schulz F."/>
            <person name="Roux S."/>
            <person name="Paez-Espino D."/>
            <person name="Jungbluth S."/>
            <person name="Walsh D.A."/>
            <person name="Denef V.J."/>
            <person name="McMahon K.D."/>
            <person name="Konstantinidis K.T."/>
            <person name="Eloe-Fadrosh E.A."/>
            <person name="Kyrpides N.C."/>
            <person name="Woyke T."/>
        </authorList>
    </citation>
    <scope>NUCLEOTIDE SEQUENCE</scope>
    <source>
        <strain evidence="2">GVMAG-S-ERX555931-87</strain>
    </source>
</reference>
<accession>A0A6C0F5T7</accession>